<dbReference type="EMBL" id="MOPA01000016">
    <property type="protein sequence ID" value="KAK1521619.1"/>
    <property type="molecule type" value="Genomic_DNA"/>
</dbReference>
<dbReference type="GeneID" id="85382686"/>
<dbReference type="Proteomes" id="UP001241169">
    <property type="component" value="Unassembled WGS sequence"/>
</dbReference>
<sequence length="230" mass="25317">MGSKCWFVLSQTHYPPPEIPKTGFGPSRGPICLGHLIPDLRHLDNIINRDEPLDIPPNMPIHPSKAWGLNRQMDTGRGAEITATASAPIAAAAGVTLKLDAGFAFDKSVSNHWEFEALETFIIQPTNNFVEESVSTNEVRDHLKKQAAMVPTLGRDALQLANHGLRTISDTVSELFRSGNTPKAFLVNLRVQLVFIAEWLKETRGLELPNNVDRVLKLLALLEELGQVGS</sequence>
<keyword evidence="2" id="KW-1185">Reference proteome</keyword>
<protein>
    <submittedName>
        <fullName evidence="1">Uncharacterized protein</fullName>
    </submittedName>
</protein>
<evidence type="ECO:0000313" key="1">
    <source>
        <dbReference type="EMBL" id="KAK1521619.1"/>
    </source>
</evidence>
<accession>A0ABQ9S0Q3</accession>
<reference evidence="1 2" key="1">
    <citation type="submission" date="2016-10" db="EMBL/GenBank/DDBJ databases">
        <title>The genome sequence of Colletotrichum fioriniae PJ7.</title>
        <authorList>
            <person name="Baroncelli R."/>
        </authorList>
    </citation>
    <scope>NUCLEOTIDE SEQUENCE [LARGE SCALE GENOMIC DNA]</scope>
    <source>
        <strain evidence="1 2">IMI 384185</strain>
    </source>
</reference>
<gene>
    <name evidence="1" type="ORF">CPAR01_14536</name>
</gene>
<name>A0ABQ9S0Q3_9PEZI</name>
<organism evidence="1 2">
    <name type="scientific">Colletotrichum paranaense</name>
    <dbReference type="NCBI Taxonomy" id="1914294"/>
    <lineage>
        <taxon>Eukaryota</taxon>
        <taxon>Fungi</taxon>
        <taxon>Dikarya</taxon>
        <taxon>Ascomycota</taxon>
        <taxon>Pezizomycotina</taxon>
        <taxon>Sordariomycetes</taxon>
        <taxon>Hypocreomycetidae</taxon>
        <taxon>Glomerellales</taxon>
        <taxon>Glomerellaceae</taxon>
        <taxon>Colletotrichum</taxon>
        <taxon>Colletotrichum acutatum species complex</taxon>
    </lineage>
</organism>
<dbReference type="RefSeq" id="XP_060342250.1">
    <property type="nucleotide sequence ID" value="XM_060498787.1"/>
</dbReference>
<comment type="caution">
    <text evidence="1">The sequence shown here is derived from an EMBL/GenBank/DDBJ whole genome shotgun (WGS) entry which is preliminary data.</text>
</comment>
<evidence type="ECO:0000313" key="2">
    <source>
        <dbReference type="Proteomes" id="UP001241169"/>
    </source>
</evidence>
<proteinExistence type="predicted"/>